<dbReference type="InterPro" id="IPR018853">
    <property type="entry name" value="DUF2457"/>
</dbReference>
<comment type="caution">
    <text evidence="26">The sequence shown here is derived from an EMBL/GenBank/DDBJ whole genome shotgun (WGS) entry which is preliminary data.</text>
</comment>
<feature type="region of interest" description="Disordered" evidence="25">
    <location>
        <begin position="506"/>
        <end position="589"/>
    </location>
</feature>
<evidence type="ECO:0000256" key="3">
    <source>
        <dbReference type="ARBA" id="ARBA00004397"/>
    </source>
</evidence>
<reference evidence="26 27" key="1">
    <citation type="journal article" date="2018" name="Proc. Natl. Acad. Sci. U.S.A.">
        <title>Linking secondary metabolites to gene clusters through genome sequencing of six diverse Aspergillus species.</title>
        <authorList>
            <person name="Kaerboelling I."/>
            <person name="Vesth T.C."/>
            <person name="Frisvad J.C."/>
            <person name="Nybo J.L."/>
            <person name="Theobald S."/>
            <person name="Kuo A."/>
            <person name="Bowyer P."/>
            <person name="Matsuda Y."/>
            <person name="Mondo S."/>
            <person name="Lyhne E.K."/>
            <person name="Kogle M.E."/>
            <person name="Clum A."/>
            <person name="Lipzen A."/>
            <person name="Salamov A."/>
            <person name="Ngan C.Y."/>
            <person name="Daum C."/>
            <person name="Chiniquy J."/>
            <person name="Barry K."/>
            <person name="LaButti K."/>
            <person name="Haridas S."/>
            <person name="Simmons B.A."/>
            <person name="Magnuson J.K."/>
            <person name="Mortensen U.H."/>
            <person name="Larsen T.O."/>
            <person name="Grigoriev I.V."/>
            <person name="Baker S.E."/>
            <person name="Andersen M.R."/>
        </authorList>
    </citation>
    <scope>NUCLEOTIDE SEQUENCE [LARGE SCALE GENOMIC DNA]</scope>
    <source>
        <strain evidence="26 27">IBT 24754</strain>
    </source>
</reference>
<evidence type="ECO:0000256" key="18">
    <source>
        <dbReference type="ARBA" id="ARBA00025639"/>
    </source>
</evidence>
<feature type="binding site" evidence="21">
    <location>
        <position position="849"/>
    </location>
    <ligand>
        <name>GTP</name>
        <dbReference type="ChEBI" id="CHEBI:37565"/>
    </ligand>
</feature>
<evidence type="ECO:0000313" key="26">
    <source>
        <dbReference type="EMBL" id="PTU23324.1"/>
    </source>
</evidence>
<feature type="region of interest" description="Disordered" evidence="25">
    <location>
        <begin position="225"/>
        <end position="304"/>
    </location>
</feature>
<dbReference type="GO" id="GO:0046872">
    <property type="term" value="F:metal ion binding"/>
    <property type="evidence" value="ECO:0007669"/>
    <property type="project" value="UniProtKB-KW"/>
</dbReference>
<dbReference type="GO" id="GO:0005525">
    <property type="term" value="F:GTP binding"/>
    <property type="evidence" value="ECO:0007669"/>
    <property type="project" value="UniProtKB-KW"/>
</dbReference>
<dbReference type="GO" id="GO:0006886">
    <property type="term" value="P:intracellular protein transport"/>
    <property type="evidence" value="ECO:0007669"/>
    <property type="project" value="InterPro"/>
</dbReference>
<comment type="subunit">
    <text evidence="5">COPII is composed of at least 5 proteins: the SEC23/24 complex, the SEC13/31 complex and SAR1.</text>
</comment>
<evidence type="ECO:0000313" key="27">
    <source>
        <dbReference type="Proteomes" id="UP000244073"/>
    </source>
</evidence>
<evidence type="ECO:0000256" key="9">
    <source>
        <dbReference type="ARBA" id="ARBA00022741"/>
    </source>
</evidence>
<keyword evidence="15 22" id="KW-0342">GTP-binding</keyword>
<keyword evidence="20" id="KW-0460">Magnesium</keyword>
<sequence length="908" mass="101834">MVHLLSGDRPFSTVHHLLKMLLSSRSKPTIQDSDMAEDMDEPPDHRFLNASPRAMDEGIVYVKSPTNMTDRKESLLTRALKSSPTVSPSEQHPSHEHNFYRSYTYGNISGVSTAELTSDGGLTSPSLSQTSSPPLSSQLPGNNPLVVANNSKASGADSGESAVEANLGRKRCISFACGRKEEVQKPQPPTPQRPNSHVQSNDPAPVEPKRKTVLTFVCPARVPESCRDRSPARRCTLKARPRGSPAPLARKASPEKDTRLKITIPQEHKPVPQEQSTAPQNEKTPDTRRGVPTSGLGKFENSEATRFHEFASSFEEDDEWVTKSSEYKEKITLNDCMKKENVIRKLAEEAEEEALEEDDEEADVADDDSTVHDFSSDEDDGNESDNEAGFADSDESDEGSEYEFWAPGSTTATTSPHSVDVPRFSFARRDSAMSFDSLNDDNQHRKWPPALSGRTTGRPMKIPKMRPGTPNLPDSTDFVCGTLDEDRPLEAAYKSCIEQRRLSKQIIIPQDIDPSFPTSDPEDNDDEDEEMESSTILDDVPRGRSDGEQSRKISPRVSPRRMVSPPPRRQGRASPRRLRSPPPPMKLRLSKNDEQSLDAAPAMHHGLNISELVQRPILTRTKSLPRTPNPFFTTKDSYRWSGIVPIQESHERDSSRTREIHTRSAIDIVEGLEKKRQKRKEKFWRQHCRKAAKEQMERRPIPGKGAERMKELGLEVAERFRAYGVVYDLLSSLGLLNKHAKLLFLGLDNAGKTTLLHMLKNDRVAILQPTAHPTSEELVIGNNRFTTFDLGGHQQARRLWKDYFPEVSGIVFLVDAKDYERFPESKAELDALLAMEELSKVPFLVLGNKIDHPDAVSEDELRHQLGLYQTTGKGKVPLEGIRPIEVFMCSVVMRQGYGEGIRWLSQYV</sequence>
<evidence type="ECO:0000256" key="17">
    <source>
        <dbReference type="ARBA" id="ARBA00023329"/>
    </source>
</evidence>
<dbReference type="SUPFAM" id="SSF52540">
    <property type="entry name" value="P-loop containing nucleoside triphosphate hydrolases"/>
    <property type="match status" value="1"/>
</dbReference>
<evidence type="ECO:0000256" key="20">
    <source>
        <dbReference type="PIRSR" id="PIRSR606687-1"/>
    </source>
</evidence>
<comment type="subcellular location">
    <subcellularLocation>
        <location evidence="2">Cytoplasmic vesicle</location>
        <location evidence="2">COPII-coated vesicle membrane</location>
        <topology evidence="2">Peripheral membrane protein</topology>
        <orientation evidence="2">Cytoplasmic side</orientation>
    </subcellularLocation>
    <subcellularLocation>
        <location evidence="3">Endoplasmic reticulum membrane</location>
        <topology evidence="3">Peripheral membrane protein</topology>
        <orientation evidence="3">Cytoplasmic side</orientation>
    </subcellularLocation>
    <subcellularLocation>
        <location evidence="1">Golgi apparatus membrane</location>
        <topology evidence="1">Peripheral membrane protein</topology>
        <orientation evidence="1">Cytoplasmic side</orientation>
    </subcellularLocation>
</comment>
<evidence type="ECO:0000256" key="6">
    <source>
        <dbReference type="ARBA" id="ARBA00019961"/>
    </source>
</evidence>
<dbReference type="CDD" id="cd00879">
    <property type="entry name" value="Sar1"/>
    <property type="match status" value="1"/>
</dbReference>
<keyword evidence="10" id="KW-0378">Hydrolase</keyword>
<keyword evidence="12 24" id="KW-0931">ER-Golgi transport</keyword>
<feature type="binding site" evidence="22">
    <location>
        <position position="792"/>
    </location>
    <ligand>
        <name>GTP</name>
        <dbReference type="ChEBI" id="CHEBI:37565"/>
    </ligand>
</feature>
<organism evidence="26 27">
    <name type="scientific">Aspergillus ochraceoroseus IBT 24754</name>
    <dbReference type="NCBI Taxonomy" id="1392256"/>
    <lineage>
        <taxon>Eukaryota</taxon>
        <taxon>Fungi</taxon>
        <taxon>Dikarya</taxon>
        <taxon>Ascomycota</taxon>
        <taxon>Pezizomycotina</taxon>
        <taxon>Eurotiomycetes</taxon>
        <taxon>Eurotiomycetidae</taxon>
        <taxon>Eurotiales</taxon>
        <taxon>Aspergillaceae</taxon>
        <taxon>Aspergillus</taxon>
        <taxon>Aspergillus subgen. Nidulantes</taxon>
    </lineage>
</organism>
<dbReference type="Pfam" id="PF10446">
    <property type="entry name" value="DUF2457"/>
    <property type="match status" value="1"/>
</dbReference>
<dbReference type="GO" id="GO:0012507">
    <property type="term" value="C:ER to Golgi transport vesicle membrane"/>
    <property type="evidence" value="ECO:0007669"/>
    <property type="project" value="UniProtKB-SubCell"/>
</dbReference>
<dbReference type="Gene3D" id="3.40.50.300">
    <property type="entry name" value="P-loop containing nucleotide triphosphate hydrolases"/>
    <property type="match status" value="1"/>
</dbReference>
<protein>
    <recommendedName>
        <fullName evidence="7">Small COPII coat GTPase SAR1</fullName>
    </recommendedName>
    <alternativeName>
        <fullName evidence="6">Small COPII coat GTPase sar1</fullName>
    </alternativeName>
</protein>
<dbReference type="GO" id="GO:0005789">
    <property type="term" value="C:endoplasmic reticulum membrane"/>
    <property type="evidence" value="ECO:0007669"/>
    <property type="project" value="UniProtKB-SubCell"/>
</dbReference>
<dbReference type="SMART" id="SM00178">
    <property type="entry name" value="SAR"/>
    <property type="match status" value="1"/>
</dbReference>
<evidence type="ECO:0000256" key="5">
    <source>
        <dbReference type="ARBA" id="ARBA00011176"/>
    </source>
</evidence>
<feature type="binding site" evidence="21">
    <location>
        <position position="753"/>
    </location>
    <ligand>
        <name>GTP</name>
        <dbReference type="ChEBI" id="CHEBI:37565"/>
    </ligand>
</feature>
<dbReference type="SMART" id="SM00177">
    <property type="entry name" value="ARF"/>
    <property type="match status" value="1"/>
</dbReference>
<keyword evidence="9 21" id="KW-0547">Nucleotide-binding</keyword>
<feature type="compositionally biased region" description="Basic and acidic residues" evidence="25">
    <location>
        <begin position="252"/>
        <end position="271"/>
    </location>
</feature>
<dbReference type="GO" id="GO:0000139">
    <property type="term" value="C:Golgi membrane"/>
    <property type="evidence" value="ECO:0007669"/>
    <property type="project" value="UniProtKB-SubCell"/>
</dbReference>
<feature type="compositionally biased region" description="Basic residues" evidence="25">
    <location>
        <begin position="569"/>
        <end position="579"/>
    </location>
</feature>
<dbReference type="InterPro" id="IPR006687">
    <property type="entry name" value="Small_GTPase_SAR1"/>
</dbReference>
<keyword evidence="16" id="KW-0472">Membrane</keyword>
<feature type="binding site" evidence="21">
    <location>
        <position position="749"/>
    </location>
    <ligand>
        <name>GTP</name>
        <dbReference type="ChEBI" id="CHEBI:37565"/>
    </ligand>
</feature>
<keyword evidence="8 24" id="KW-0813">Transport</keyword>
<feature type="binding site" evidence="21">
    <location>
        <position position="752"/>
    </location>
    <ligand>
        <name>GTP</name>
        <dbReference type="ChEBI" id="CHEBI:37565"/>
    </ligand>
</feature>
<evidence type="ECO:0000256" key="19">
    <source>
        <dbReference type="ARBA" id="ARBA00048548"/>
    </source>
</evidence>
<feature type="binding site" evidence="21">
    <location>
        <position position="892"/>
    </location>
    <ligand>
        <name>GTP</name>
        <dbReference type="ChEBI" id="CHEBI:37565"/>
    </ligand>
</feature>
<evidence type="ECO:0000256" key="12">
    <source>
        <dbReference type="ARBA" id="ARBA00022892"/>
    </source>
</evidence>
<keyword evidence="13 24" id="KW-0653">Protein transport</keyword>
<feature type="compositionally biased region" description="Acidic residues" evidence="25">
    <location>
        <begin position="376"/>
        <end position="401"/>
    </location>
</feature>
<evidence type="ECO:0000256" key="21">
    <source>
        <dbReference type="PIRSR" id="PIRSR606687-2"/>
    </source>
</evidence>
<feature type="binding site" evidence="22">
    <location>
        <begin position="746"/>
        <end position="753"/>
    </location>
    <ligand>
        <name>GTP</name>
        <dbReference type="ChEBI" id="CHEBI:37565"/>
    </ligand>
</feature>
<evidence type="ECO:0000256" key="15">
    <source>
        <dbReference type="ARBA" id="ARBA00023134"/>
    </source>
</evidence>
<feature type="compositionally biased region" description="Polar residues" evidence="25">
    <location>
        <begin position="408"/>
        <end position="417"/>
    </location>
</feature>
<feature type="region of interest" description="Disordered" evidence="25">
    <location>
        <begin position="348"/>
        <end position="421"/>
    </location>
</feature>
<comment type="function">
    <text evidence="18">Small GTPase component of the coat protein complex II (COPII) which promotes the formation of transport vesicles from the endoplasmic reticulum (ER). The coat has two main functions, the physical deformation of the endoplasmic reticulum membrane into vesicles and the selection of cargo molecules. SAR1 controls the coat assembly in a stepwise manner. Activated SAR1-GTP binds to membranes first and recruits the SEC23/24 complex. These SEC23/24-SAR1 prebudding intermediates are then collected by the SEC13/31 complex as subunits polymerize to form coated transport vesicles. Conversion to SAR1-GDP triggers coat release and recycles COPII subunits.</text>
</comment>
<dbReference type="NCBIfam" id="TIGR00231">
    <property type="entry name" value="small_GTP"/>
    <property type="match status" value="1"/>
</dbReference>
<dbReference type="GO" id="GO:0003924">
    <property type="term" value="F:GTPase activity"/>
    <property type="evidence" value="ECO:0007669"/>
    <property type="project" value="InterPro"/>
</dbReference>
<dbReference type="GO" id="GO:0016192">
    <property type="term" value="P:vesicle-mediated transport"/>
    <property type="evidence" value="ECO:0007669"/>
    <property type="project" value="UniProtKB-KW"/>
</dbReference>
<dbReference type="InterPro" id="IPR006689">
    <property type="entry name" value="Small_GTPase_ARF/SAR"/>
</dbReference>
<feature type="compositionally biased region" description="Basic and acidic residues" evidence="25">
    <location>
        <begin position="539"/>
        <end position="551"/>
    </location>
</feature>
<dbReference type="PANTHER" id="PTHR45684">
    <property type="entry name" value="RE74312P"/>
    <property type="match status" value="1"/>
</dbReference>
<feature type="binding site" evidence="21">
    <location>
        <position position="891"/>
    </location>
    <ligand>
        <name>GTP</name>
        <dbReference type="ChEBI" id="CHEBI:37565"/>
    </ligand>
</feature>
<accession>A0A2T5M484</accession>
<dbReference type="InterPro" id="IPR027417">
    <property type="entry name" value="P-loop_NTPase"/>
</dbReference>
<evidence type="ECO:0000256" key="22">
    <source>
        <dbReference type="PIRSR" id="PIRSR606689-1"/>
    </source>
</evidence>
<feature type="binding site" evidence="22">
    <location>
        <begin position="848"/>
        <end position="851"/>
    </location>
    <ligand>
        <name>GTP</name>
        <dbReference type="ChEBI" id="CHEBI:37565"/>
    </ligand>
</feature>
<dbReference type="PROSITE" id="PS51417">
    <property type="entry name" value="ARF"/>
    <property type="match status" value="1"/>
</dbReference>
<evidence type="ECO:0000256" key="24">
    <source>
        <dbReference type="RuleBase" id="RU003926"/>
    </source>
</evidence>
<feature type="compositionally biased region" description="Acidic residues" evidence="25">
    <location>
        <begin position="520"/>
        <end position="532"/>
    </location>
</feature>
<proteinExistence type="inferred from homology"/>
<feature type="compositionally biased region" description="Low complexity" evidence="25">
    <location>
        <begin position="121"/>
        <end position="145"/>
    </location>
</feature>
<feature type="binding site" evidence="23">
    <location>
        <position position="753"/>
    </location>
    <ligand>
        <name>Mg(2+)</name>
        <dbReference type="ChEBI" id="CHEBI:18420"/>
    </ligand>
</feature>
<feature type="compositionally biased region" description="Acidic residues" evidence="25">
    <location>
        <begin position="349"/>
        <end position="368"/>
    </location>
</feature>
<evidence type="ECO:0000256" key="1">
    <source>
        <dbReference type="ARBA" id="ARBA00004255"/>
    </source>
</evidence>
<evidence type="ECO:0000256" key="23">
    <source>
        <dbReference type="PIRSR" id="PIRSR606689-2"/>
    </source>
</evidence>
<evidence type="ECO:0000256" key="10">
    <source>
        <dbReference type="ARBA" id="ARBA00022801"/>
    </source>
</evidence>
<evidence type="ECO:0000256" key="7">
    <source>
        <dbReference type="ARBA" id="ARBA00021124"/>
    </source>
</evidence>
<evidence type="ECO:0000256" key="4">
    <source>
        <dbReference type="ARBA" id="ARBA00007507"/>
    </source>
</evidence>
<feature type="region of interest" description="Disordered" evidence="25">
    <location>
        <begin position="435"/>
        <end position="474"/>
    </location>
</feature>
<evidence type="ECO:0000256" key="11">
    <source>
        <dbReference type="ARBA" id="ARBA00022824"/>
    </source>
</evidence>
<feature type="binding site" evidence="21">
    <location>
        <position position="848"/>
    </location>
    <ligand>
        <name>GTP</name>
        <dbReference type="ChEBI" id="CHEBI:37565"/>
    </ligand>
</feature>
<evidence type="ECO:0000256" key="2">
    <source>
        <dbReference type="ARBA" id="ARBA00004299"/>
    </source>
</evidence>
<feature type="binding site" evidence="21">
    <location>
        <position position="851"/>
    </location>
    <ligand>
        <name>GTP</name>
        <dbReference type="ChEBI" id="CHEBI:37565"/>
    </ligand>
</feature>
<feature type="binding site" evidence="20">
    <location>
        <position position="748"/>
    </location>
    <ligand>
        <name>Mg(2+)</name>
        <dbReference type="ChEBI" id="CHEBI:18420"/>
    </ligand>
</feature>
<dbReference type="EMBL" id="MSFN02000002">
    <property type="protein sequence ID" value="PTU23324.1"/>
    <property type="molecule type" value="Genomic_DNA"/>
</dbReference>
<dbReference type="PRINTS" id="PR00328">
    <property type="entry name" value="SAR1GTPBP"/>
</dbReference>
<keyword evidence="14 24" id="KW-0333">Golgi apparatus</keyword>
<feature type="binding site" evidence="21">
    <location>
        <position position="754"/>
    </location>
    <ligand>
        <name>GTP</name>
        <dbReference type="ChEBI" id="CHEBI:37565"/>
    </ligand>
</feature>
<feature type="region of interest" description="Disordered" evidence="25">
    <location>
        <begin position="116"/>
        <end position="164"/>
    </location>
</feature>
<dbReference type="PROSITE" id="PS51422">
    <property type="entry name" value="SAR1"/>
    <property type="match status" value="1"/>
</dbReference>
<feature type="binding site" evidence="23">
    <location>
        <position position="770"/>
    </location>
    <ligand>
        <name>Mg(2+)</name>
        <dbReference type="ChEBI" id="CHEBI:18420"/>
    </ligand>
</feature>
<dbReference type="Proteomes" id="UP000244073">
    <property type="component" value="Unassembled WGS sequence"/>
</dbReference>
<dbReference type="RefSeq" id="XP_040754716.1">
    <property type="nucleotide sequence ID" value="XM_040899788.1"/>
</dbReference>
<keyword evidence="11 24" id="KW-0256">Endoplasmic reticulum</keyword>
<dbReference type="InterPro" id="IPR005225">
    <property type="entry name" value="Small_GTP-bd"/>
</dbReference>
<evidence type="ECO:0000256" key="25">
    <source>
        <dbReference type="SAM" id="MobiDB-lite"/>
    </source>
</evidence>
<comment type="catalytic activity">
    <reaction evidence="19">
        <text>GTP + H2O = GDP + phosphate + H(+)</text>
        <dbReference type="Rhea" id="RHEA:19669"/>
        <dbReference type="ChEBI" id="CHEBI:15377"/>
        <dbReference type="ChEBI" id="CHEBI:15378"/>
        <dbReference type="ChEBI" id="CHEBI:37565"/>
        <dbReference type="ChEBI" id="CHEBI:43474"/>
        <dbReference type="ChEBI" id="CHEBI:58189"/>
    </reaction>
</comment>
<keyword evidence="20" id="KW-0479">Metal-binding</keyword>
<dbReference type="AlphaFoldDB" id="A0A2T5M484"/>
<keyword evidence="17" id="KW-0968">Cytoplasmic vesicle</keyword>
<dbReference type="FunFam" id="3.40.50.300:FF:000161">
    <property type="entry name" value="Small COPII coat GTPase"/>
    <property type="match status" value="1"/>
</dbReference>
<dbReference type="OrthoDB" id="2011769at2759"/>
<evidence type="ECO:0000256" key="13">
    <source>
        <dbReference type="ARBA" id="ARBA00022927"/>
    </source>
</evidence>
<dbReference type="Pfam" id="PF00025">
    <property type="entry name" value="Arf"/>
    <property type="match status" value="1"/>
</dbReference>
<comment type="similarity">
    <text evidence="4 24">Belongs to the small GTPase superfamily. SAR1 family.</text>
</comment>
<evidence type="ECO:0000256" key="16">
    <source>
        <dbReference type="ARBA" id="ARBA00023136"/>
    </source>
</evidence>
<feature type="region of interest" description="Disordered" evidence="25">
    <location>
        <begin position="179"/>
        <end position="210"/>
    </location>
</feature>
<name>A0A2T5M484_9EURO</name>
<feature type="binding site" evidence="21">
    <location>
        <position position="751"/>
    </location>
    <ligand>
        <name>GTP</name>
        <dbReference type="ChEBI" id="CHEBI:37565"/>
    </ligand>
</feature>
<dbReference type="VEuPathDB" id="FungiDB:P175DRAFT_0530434"/>
<evidence type="ECO:0000256" key="8">
    <source>
        <dbReference type="ARBA" id="ARBA00022448"/>
    </source>
</evidence>
<feature type="compositionally biased region" description="Polar residues" evidence="25">
    <location>
        <begin position="273"/>
        <end position="282"/>
    </location>
</feature>
<feature type="compositionally biased region" description="Polar residues" evidence="25">
    <location>
        <begin position="193"/>
        <end position="202"/>
    </location>
</feature>
<dbReference type="GeneID" id="63816670"/>
<evidence type="ECO:0000256" key="14">
    <source>
        <dbReference type="ARBA" id="ARBA00023034"/>
    </source>
</evidence>
<gene>
    <name evidence="26" type="ORF">P175DRAFT_0530434</name>
</gene>